<dbReference type="Pfam" id="PF00990">
    <property type="entry name" value="GGDEF"/>
    <property type="match status" value="1"/>
</dbReference>
<dbReference type="RefSeq" id="WP_150966631.1">
    <property type="nucleotide sequence ID" value="NZ_VZZJ01000038.1"/>
</dbReference>
<gene>
    <name evidence="5" type="ORF">F6X51_25245</name>
</gene>
<dbReference type="InterPro" id="IPR043128">
    <property type="entry name" value="Rev_trsase/Diguanyl_cyclase"/>
</dbReference>
<protein>
    <recommendedName>
        <fullName evidence="1">diguanylate cyclase</fullName>
        <ecNumber evidence="1">2.7.7.65</ecNumber>
    </recommendedName>
</protein>
<dbReference type="CDD" id="cd01949">
    <property type="entry name" value="GGDEF"/>
    <property type="match status" value="1"/>
</dbReference>
<evidence type="ECO:0000259" key="4">
    <source>
        <dbReference type="PROSITE" id="PS50887"/>
    </source>
</evidence>
<feature type="coiled-coil region" evidence="3">
    <location>
        <begin position="152"/>
        <end position="179"/>
    </location>
</feature>
<comment type="caution">
    <text evidence="5">The sequence shown here is derived from an EMBL/GenBank/DDBJ whole genome shotgun (WGS) entry which is preliminary data.</text>
</comment>
<evidence type="ECO:0000256" key="3">
    <source>
        <dbReference type="SAM" id="Coils"/>
    </source>
</evidence>
<dbReference type="InterPro" id="IPR000160">
    <property type="entry name" value="GGDEF_dom"/>
</dbReference>
<dbReference type="EMBL" id="VZZJ01000038">
    <property type="protein sequence ID" value="KAB1069533.1"/>
    <property type="molecule type" value="Genomic_DNA"/>
</dbReference>
<reference evidence="5 6" key="1">
    <citation type="submission" date="2019-09" db="EMBL/GenBank/DDBJ databases">
        <title>YIM 132548 draft genome.</title>
        <authorList>
            <person name="Jiang L."/>
        </authorList>
    </citation>
    <scope>NUCLEOTIDE SEQUENCE [LARGE SCALE GENOMIC DNA]</scope>
    <source>
        <strain evidence="5 6">YIM 132548</strain>
    </source>
</reference>
<dbReference type="PROSITE" id="PS50887">
    <property type="entry name" value="GGDEF"/>
    <property type="match status" value="1"/>
</dbReference>
<dbReference type="GO" id="GO:0052621">
    <property type="term" value="F:diguanylate cyclase activity"/>
    <property type="evidence" value="ECO:0007669"/>
    <property type="project" value="UniProtKB-EC"/>
</dbReference>
<evidence type="ECO:0000256" key="1">
    <source>
        <dbReference type="ARBA" id="ARBA00012528"/>
    </source>
</evidence>
<sequence>MSDGSHGDRDRTFALADRANQLMRDYGPSATPRAYTVWYTYVSGAQPLMNDAIKRLTSQNGCLSNDDVDALHDTYIDGRRLSVAAEKMSASVLSEIEGITEMLDLSLGSTAQYGESLRAFSHDLAGATLNRARIREIVASLVTTTREVAADNRTLEARMRESRSEIESLRETLEATRIESLTDPLTGLSNRKHFEAMLTATVEAAASRGVPSSLIVLDIDFFKRFNDLYGHLTGDQVLRLVGIVMREHMRPGATLSRFGGEEFGILLPDTDRAAALGIAERVRTSVMGRELVKRSTGESLGKVTVSLGIAAYRRGDTPVSLLERADLCMFAAKRQGRNRCVDDSAATDADALSNVA</sequence>
<comment type="catalytic activity">
    <reaction evidence="2">
        <text>2 GTP = 3',3'-c-di-GMP + 2 diphosphate</text>
        <dbReference type="Rhea" id="RHEA:24898"/>
        <dbReference type="ChEBI" id="CHEBI:33019"/>
        <dbReference type="ChEBI" id="CHEBI:37565"/>
        <dbReference type="ChEBI" id="CHEBI:58805"/>
        <dbReference type="EC" id="2.7.7.65"/>
    </reaction>
</comment>
<accession>A0A6N6MJ32</accession>
<dbReference type="EC" id="2.7.7.65" evidence="1"/>
<dbReference type="SUPFAM" id="SSF55073">
    <property type="entry name" value="Nucleotide cyclase"/>
    <property type="match status" value="1"/>
</dbReference>
<evidence type="ECO:0000313" key="6">
    <source>
        <dbReference type="Proteomes" id="UP000441523"/>
    </source>
</evidence>
<dbReference type="InterPro" id="IPR050469">
    <property type="entry name" value="Diguanylate_Cyclase"/>
</dbReference>
<dbReference type="AlphaFoldDB" id="A0A6N6MJ32"/>
<dbReference type="SMART" id="SM00267">
    <property type="entry name" value="GGDEF"/>
    <property type="match status" value="1"/>
</dbReference>
<organism evidence="5 6">
    <name type="scientific">Methylobacterium planeticum</name>
    <dbReference type="NCBI Taxonomy" id="2615211"/>
    <lineage>
        <taxon>Bacteria</taxon>
        <taxon>Pseudomonadati</taxon>
        <taxon>Pseudomonadota</taxon>
        <taxon>Alphaproteobacteria</taxon>
        <taxon>Hyphomicrobiales</taxon>
        <taxon>Methylobacteriaceae</taxon>
        <taxon>Methylobacterium</taxon>
    </lineage>
</organism>
<dbReference type="Proteomes" id="UP000441523">
    <property type="component" value="Unassembled WGS sequence"/>
</dbReference>
<dbReference type="GO" id="GO:0005886">
    <property type="term" value="C:plasma membrane"/>
    <property type="evidence" value="ECO:0007669"/>
    <property type="project" value="TreeGrafter"/>
</dbReference>
<evidence type="ECO:0000313" key="5">
    <source>
        <dbReference type="EMBL" id="KAB1069533.1"/>
    </source>
</evidence>
<keyword evidence="6" id="KW-1185">Reference proteome</keyword>
<name>A0A6N6MJ32_9HYPH</name>
<dbReference type="GO" id="GO:1902201">
    <property type="term" value="P:negative regulation of bacterial-type flagellum-dependent cell motility"/>
    <property type="evidence" value="ECO:0007669"/>
    <property type="project" value="TreeGrafter"/>
</dbReference>
<dbReference type="PANTHER" id="PTHR45138">
    <property type="entry name" value="REGULATORY COMPONENTS OF SENSORY TRANSDUCTION SYSTEM"/>
    <property type="match status" value="1"/>
</dbReference>
<dbReference type="NCBIfam" id="TIGR00254">
    <property type="entry name" value="GGDEF"/>
    <property type="match status" value="1"/>
</dbReference>
<dbReference type="PANTHER" id="PTHR45138:SF9">
    <property type="entry name" value="DIGUANYLATE CYCLASE DGCM-RELATED"/>
    <property type="match status" value="1"/>
</dbReference>
<dbReference type="Gene3D" id="3.30.70.270">
    <property type="match status" value="1"/>
</dbReference>
<proteinExistence type="predicted"/>
<keyword evidence="3" id="KW-0175">Coiled coil</keyword>
<feature type="domain" description="GGDEF" evidence="4">
    <location>
        <begin position="210"/>
        <end position="345"/>
    </location>
</feature>
<dbReference type="InterPro" id="IPR029787">
    <property type="entry name" value="Nucleotide_cyclase"/>
</dbReference>
<dbReference type="GO" id="GO:0043709">
    <property type="term" value="P:cell adhesion involved in single-species biofilm formation"/>
    <property type="evidence" value="ECO:0007669"/>
    <property type="project" value="TreeGrafter"/>
</dbReference>
<dbReference type="FunFam" id="3.30.70.270:FF:000001">
    <property type="entry name" value="Diguanylate cyclase domain protein"/>
    <property type="match status" value="1"/>
</dbReference>
<evidence type="ECO:0000256" key="2">
    <source>
        <dbReference type="ARBA" id="ARBA00034247"/>
    </source>
</evidence>